<feature type="compositionally biased region" description="Low complexity" evidence="12">
    <location>
        <begin position="169"/>
        <end position="191"/>
    </location>
</feature>
<gene>
    <name evidence="14" type="ORF">PACLA_8A047786</name>
</gene>
<protein>
    <recommendedName>
        <fullName evidence="10">microtubule-severing ATPase</fullName>
        <ecNumber evidence="10">5.6.1.1</ecNumber>
    </recommendedName>
</protein>
<dbReference type="AlphaFoldDB" id="A0A6S7GMJ5"/>
<keyword evidence="7" id="KW-0206">Cytoskeleton</keyword>
<dbReference type="Pfam" id="PF00004">
    <property type="entry name" value="AAA"/>
    <property type="match status" value="1"/>
</dbReference>
<sequence>MTQQYKNKVVNISEIVWGFIVSVVLFPLKLLVYGVFQAFYLLIWFRLWGKMASRGSKGSASIKNEDGNINDGSIPQVIADIRRHHKQAYAYIDKALRIDESAGNCDAKERAIECYKQGIDELKKGIEIECDEQGEEWDRARSLQIKMEDNFKSTTARMDELVALLASQSVSSGTKPKSKTSLPKSFKKPLSNGPSSRPTNSSQPKTTTDRRKPAQSPRLNRRPGQQKPEAGRPSRVPSTNSLDELKKDQKRKVSYLKNIDSKIASRILDEVVQNSPDVTFDDVAGMENAKRLLQEIVILPALRPELFTGLRAPARGLLLYGPPGNGKTMLAKAVSHQSKATFFNVSAATLTSKWVGEGEKLVRALFAVARELQPSIIFIDEIDSLLCERKEGEQESSRRIKTEFLLAFDGLTAGESERILVMGATNRPQELDDAALRRLVKRVYLPLPDSKTRKTLLAKLLTRHHSPLSDSELDQLAMLTENYSGSDLTALARDAALGPIREMRPDELQTISANKVRNIKFSDFVDSMKNVRASVSPETLKIFQDWTKTYGTQA</sequence>
<evidence type="ECO:0000256" key="2">
    <source>
        <dbReference type="ARBA" id="ARBA00022490"/>
    </source>
</evidence>
<dbReference type="InterPro" id="IPR003960">
    <property type="entry name" value="ATPase_AAA_CS"/>
</dbReference>
<comment type="similarity">
    <text evidence="1 11">Belongs to the AAA ATPase family.</text>
</comment>
<keyword evidence="3" id="KW-0493">Microtubule</keyword>
<dbReference type="InterPro" id="IPR003593">
    <property type="entry name" value="AAA+_ATPase"/>
</dbReference>
<dbReference type="GO" id="GO:0005524">
    <property type="term" value="F:ATP binding"/>
    <property type="evidence" value="ECO:0007669"/>
    <property type="project" value="UniProtKB-KW"/>
</dbReference>
<dbReference type="GO" id="GO:0008568">
    <property type="term" value="F:microtubule severing ATPase activity"/>
    <property type="evidence" value="ECO:0007669"/>
    <property type="project" value="UniProtKB-EC"/>
</dbReference>
<evidence type="ECO:0000256" key="3">
    <source>
        <dbReference type="ARBA" id="ARBA00022701"/>
    </source>
</evidence>
<evidence type="ECO:0000256" key="8">
    <source>
        <dbReference type="ARBA" id="ARBA00023235"/>
    </source>
</evidence>
<keyword evidence="15" id="KW-1185">Reference proteome</keyword>
<dbReference type="Gene3D" id="1.10.8.60">
    <property type="match status" value="1"/>
</dbReference>
<keyword evidence="6 13" id="KW-0472">Membrane</keyword>
<organism evidence="14 15">
    <name type="scientific">Paramuricea clavata</name>
    <name type="common">Red gorgonian</name>
    <name type="synonym">Violescent sea-whip</name>
    <dbReference type="NCBI Taxonomy" id="317549"/>
    <lineage>
        <taxon>Eukaryota</taxon>
        <taxon>Metazoa</taxon>
        <taxon>Cnidaria</taxon>
        <taxon>Anthozoa</taxon>
        <taxon>Octocorallia</taxon>
        <taxon>Malacalcyonacea</taxon>
        <taxon>Plexauridae</taxon>
        <taxon>Paramuricea</taxon>
    </lineage>
</organism>
<dbReference type="SMART" id="SM00382">
    <property type="entry name" value="AAA"/>
    <property type="match status" value="1"/>
</dbReference>
<keyword evidence="2" id="KW-0963">Cytoplasm</keyword>
<feature type="region of interest" description="Disordered" evidence="12">
    <location>
        <begin position="169"/>
        <end position="247"/>
    </location>
</feature>
<dbReference type="PANTHER" id="PTHR23074">
    <property type="entry name" value="AAA DOMAIN-CONTAINING"/>
    <property type="match status" value="1"/>
</dbReference>
<dbReference type="EC" id="5.6.1.1" evidence="10"/>
<dbReference type="SMART" id="SM00745">
    <property type="entry name" value="MIT"/>
    <property type="match status" value="1"/>
</dbReference>
<dbReference type="InterPro" id="IPR050304">
    <property type="entry name" value="MT-severing_AAA_ATPase"/>
</dbReference>
<evidence type="ECO:0000256" key="5">
    <source>
        <dbReference type="ARBA" id="ARBA00022840"/>
    </source>
</evidence>
<evidence type="ECO:0000256" key="11">
    <source>
        <dbReference type="RuleBase" id="RU003651"/>
    </source>
</evidence>
<keyword evidence="4 11" id="KW-0547">Nucleotide-binding</keyword>
<keyword evidence="13" id="KW-0812">Transmembrane</keyword>
<evidence type="ECO:0000256" key="6">
    <source>
        <dbReference type="ARBA" id="ARBA00023136"/>
    </source>
</evidence>
<dbReference type="GO" id="GO:0016887">
    <property type="term" value="F:ATP hydrolysis activity"/>
    <property type="evidence" value="ECO:0007669"/>
    <property type="project" value="InterPro"/>
</dbReference>
<evidence type="ECO:0000256" key="4">
    <source>
        <dbReference type="ARBA" id="ARBA00022741"/>
    </source>
</evidence>
<dbReference type="GO" id="GO:0005874">
    <property type="term" value="C:microtubule"/>
    <property type="evidence" value="ECO:0007669"/>
    <property type="project" value="UniProtKB-KW"/>
</dbReference>
<dbReference type="Pfam" id="PF09336">
    <property type="entry name" value="Vps4_C"/>
    <property type="match status" value="1"/>
</dbReference>
<comment type="caution">
    <text evidence="14">The sequence shown here is derived from an EMBL/GenBank/DDBJ whole genome shotgun (WGS) entry which is preliminary data.</text>
</comment>
<evidence type="ECO:0000256" key="13">
    <source>
        <dbReference type="SAM" id="Phobius"/>
    </source>
</evidence>
<dbReference type="PANTHER" id="PTHR23074:SF86">
    <property type="entry name" value="SPASTIN"/>
    <property type="match status" value="1"/>
</dbReference>
<feature type="transmembrane region" description="Helical" evidence="13">
    <location>
        <begin position="15"/>
        <end position="45"/>
    </location>
</feature>
<dbReference type="Gene3D" id="1.20.58.80">
    <property type="entry name" value="Phosphotransferase system, lactose/cellobiose-type IIA subunit"/>
    <property type="match status" value="1"/>
</dbReference>
<dbReference type="InterPro" id="IPR007330">
    <property type="entry name" value="MIT_dom"/>
</dbReference>
<name>A0A6S7GMJ5_PARCT</name>
<dbReference type="OrthoDB" id="10251136at2759"/>
<comment type="catalytic activity">
    <reaction evidence="9">
        <text>n ATP + n H2O + a microtubule = n ADP + n phosphate + (n+1) alpha/beta tubulin heterodimers.</text>
        <dbReference type="EC" id="5.6.1.1"/>
    </reaction>
</comment>
<dbReference type="InterPro" id="IPR003959">
    <property type="entry name" value="ATPase_AAA_core"/>
</dbReference>
<dbReference type="CDD" id="cd19524">
    <property type="entry name" value="RecA-like_spastin"/>
    <property type="match status" value="1"/>
</dbReference>
<dbReference type="InterPro" id="IPR015415">
    <property type="entry name" value="Spast_Vps4_C"/>
</dbReference>
<keyword evidence="8" id="KW-0413">Isomerase</keyword>
<feature type="compositionally biased region" description="Polar residues" evidence="12">
    <location>
        <begin position="192"/>
        <end position="206"/>
    </location>
</feature>
<keyword evidence="5 11" id="KW-0067">ATP-binding</keyword>
<dbReference type="PROSITE" id="PS00674">
    <property type="entry name" value="AAA"/>
    <property type="match status" value="1"/>
</dbReference>
<evidence type="ECO:0000256" key="1">
    <source>
        <dbReference type="ARBA" id="ARBA00006914"/>
    </source>
</evidence>
<dbReference type="Pfam" id="PF17862">
    <property type="entry name" value="AAA_lid_3"/>
    <property type="match status" value="1"/>
</dbReference>
<dbReference type="Proteomes" id="UP001152795">
    <property type="component" value="Unassembled WGS sequence"/>
</dbReference>
<evidence type="ECO:0000256" key="10">
    <source>
        <dbReference type="ARBA" id="ARBA00038871"/>
    </source>
</evidence>
<dbReference type="FunFam" id="1.10.8.60:FF:000022">
    <property type="entry name" value="Fidgetin like 1"/>
    <property type="match status" value="1"/>
</dbReference>
<evidence type="ECO:0000313" key="15">
    <source>
        <dbReference type="Proteomes" id="UP001152795"/>
    </source>
</evidence>
<accession>A0A6S7GMJ5</accession>
<keyword evidence="13" id="KW-1133">Transmembrane helix</keyword>
<dbReference type="FunFam" id="1.20.58.80:FF:000006">
    <property type="entry name" value="Spastin"/>
    <property type="match status" value="1"/>
</dbReference>
<dbReference type="EMBL" id="CACRXK020001782">
    <property type="protein sequence ID" value="CAB3991062.1"/>
    <property type="molecule type" value="Genomic_DNA"/>
</dbReference>
<evidence type="ECO:0000256" key="9">
    <source>
        <dbReference type="ARBA" id="ARBA00036378"/>
    </source>
</evidence>
<dbReference type="Gene3D" id="3.40.50.300">
    <property type="entry name" value="P-loop containing nucleotide triphosphate hydrolases"/>
    <property type="match status" value="1"/>
</dbReference>
<evidence type="ECO:0000256" key="12">
    <source>
        <dbReference type="SAM" id="MobiDB-lite"/>
    </source>
</evidence>
<dbReference type="InterPro" id="IPR027417">
    <property type="entry name" value="P-loop_NTPase"/>
</dbReference>
<evidence type="ECO:0000313" key="14">
    <source>
        <dbReference type="EMBL" id="CAB3991062.1"/>
    </source>
</evidence>
<dbReference type="InterPro" id="IPR041569">
    <property type="entry name" value="AAA_lid_3"/>
</dbReference>
<evidence type="ECO:0000256" key="7">
    <source>
        <dbReference type="ARBA" id="ARBA00023212"/>
    </source>
</evidence>
<proteinExistence type="inferred from homology"/>
<dbReference type="SUPFAM" id="SSF52540">
    <property type="entry name" value="P-loop containing nucleoside triphosphate hydrolases"/>
    <property type="match status" value="1"/>
</dbReference>
<reference evidence="14" key="1">
    <citation type="submission" date="2020-04" db="EMBL/GenBank/DDBJ databases">
        <authorList>
            <person name="Alioto T."/>
            <person name="Alioto T."/>
            <person name="Gomez Garrido J."/>
        </authorList>
    </citation>
    <scope>NUCLEOTIDE SEQUENCE</scope>
    <source>
        <strain evidence="14">A484AB</strain>
    </source>
</reference>
<dbReference type="FunFam" id="3.40.50.300:FF:000093">
    <property type="entry name" value="Fidgetin-like 1"/>
    <property type="match status" value="1"/>
</dbReference>